<dbReference type="Proteomes" id="UP000283509">
    <property type="component" value="Unassembled WGS sequence"/>
</dbReference>
<proteinExistence type="predicted"/>
<evidence type="ECO:0000256" key="1">
    <source>
        <dbReference type="SAM" id="MobiDB-lite"/>
    </source>
</evidence>
<gene>
    <name evidence="2" type="ORF">C7M84_010885</name>
</gene>
<feature type="compositionally biased region" description="Basic and acidic residues" evidence="1">
    <location>
        <begin position="88"/>
        <end position="97"/>
    </location>
</feature>
<accession>A0A423T2S9</accession>
<dbReference type="AlphaFoldDB" id="A0A423T2S9"/>
<protein>
    <submittedName>
        <fullName evidence="2">Uncharacterized protein</fullName>
    </submittedName>
</protein>
<organism evidence="2 3">
    <name type="scientific">Penaeus vannamei</name>
    <name type="common">Whiteleg shrimp</name>
    <name type="synonym">Litopenaeus vannamei</name>
    <dbReference type="NCBI Taxonomy" id="6689"/>
    <lineage>
        <taxon>Eukaryota</taxon>
        <taxon>Metazoa</taxon>
        <taxon>Ecdysozoa</taxon>
        <taxon>Arthropoda</taxon>
        <taxon>Crustacea</taxon>
        <taxon>Multicrustacea</taxon>
        <taxon>Malacostraca</taxon>
        <taxon>Eumalacostraca</taxon>
        <taxon>Eucarida</taxon>
        <taxon>Decapoda</taxon>
        <taxon>Dendrobranchiata</taxon>
        <taxon>Penaeoidea</taxon>
        <taxon>Penaeidae</taxon>
        <taxon>Penaeus</taxon>
    </lineage>
</organism>
<name>A0A423T2S9_PENVA</name>
<keyword evidence="3" id="KW-1185">Reference proteome</keyword>
<dbReference type="EMBL" id="QCYY01002381">
    <property type="protein sequence ID" value="ROT70819.1"/>
    <property type="molecule type" value="Genomic_DNA"/>
</dbReference>
<comment type="caution">
    <text evidence="2">The sequence shown here is derived from an EMBL/GenBank/DDBJ whole genome shotgun (WGS) entry which is preliminary data.</text>
</comment>
<feature type="compositionally biased region" description="Basic residues" evidence="1">
    <location>
        <begin position="66"/>
        <end position="79"/>
    </location>
</feature>
<feature type="region of interest" description="Disordered" evidence="1">
    <location>
        <begin position="66"/>
        <end position="97"/>
    </location>
</feature>
<sequence length="229" mass="25640">MPIHFLLPQPTPSVAQRPANCPMLPRYEAFDCSRAVALIGFLGLLSNFQDIIDDIVNNANRRRKRRRIESAPGRHKRRALGLDLDSGTPERDPERGRLRGRRYVHRVVGKSGLMFWMNRNRRKNKNALSLKNTLHTLVSSATWPRWDHSSRCGSWTSPTVVCRRERGHLNACEVSRLLSKGHGWPGSLAAHLLTSTLAGALSSHTSSRERLKDSGLLDGTSSCSNSCLD</sequence>
<evidence type="ECO:0000313" key="2">
    <source>
        <dbReference type="EMBL" id="ROT70819.1"/>
    </source>
</evidence>
<evidence type="ECO:0000313" key="3">
    <source>
        <dbReference type="Proteomes" id="UP000283509"/>
    </source>
</evidence>
<reference evidence="2 3" key="2">
    <citation type="submission" date="2019-01" db="EMBL/GenBank/DDBJ databases">
        <title>The decoding of complex shrimp genome reveals the adaptation for benthos swimmer, frequently molting mechanism and breeding impact on genome.</title>
        <authorList>
            <person name="Sun Y."/>
            <person name="Gao Y."/>
            <person name="Yu Y."/>
        </authorList>
    </citation>
    <scope>NUCLEOTIDE SEQUENCE [LARGE SCALE GENOMIC DNA]</scope>
    <source>
        <tissue evidence="2">Muscle</tissue>
    </source>
</reference>
<reference evidence="2 3" key="1">
    <citation type="submission" date="2018-04" db="EMBL/GenBank/DDBJ databases">
        <authorList>
            <person name="Zhang X."/>
            <person name="Yuan J."/>
            <person name="Li F."/>
            <person name="Xiang J."/>
        </authorList>
    </citation>
    <scope>NUCLEOTIDE SEQUENCE [LARGE SCALE GENOMIC DNA]</scope>
    <source>
        <tissue evidence="2">Muscle</tissue>
    </source>
</reference>